<dbReference type="PANTHER" id="PTHR36845">
    <property type="entry name" value="HYDROLASE, PUTATIVE (AFU_ORTHOLOGUE AFUA_7G05090)-RELATED"/>
    <property type="match status" value="1"/>
</dbReference>
<dbReference type="RefSeq" id="WP_378033988.1">
    <property type="nucleotide sequence ID" value="NZ_JBHSIV010000001.1"/>
</dbReference>
<dbReference type="InterPro" id="IPR008928">
    <property type="entry name" value="6-hairpin_glycosidase_sf"/>
</dbReference>
<feature type="region of interest" description="Disordered" evidence="3">
    <location>
        <begin position="415"/>
        <end position="467"/>
    </location>
</feature>
<comment type="similarity">
    <text evidence="2">Belongs to the glycosyl hydrolase 88 family.</text>
</comment>
<evidence type="ECO:0000313" key="5">
    <source>
        <dbReference type="Proteomes" id="UP001595947"/>
    </source>
</evidence>
<dbReference type="Pfam" id="PF07470">
    <property type="entry name" value="Glyco_hydro_88"/>
    <property type="match status" value="1"/>
</dbReference>
<name>A0ABV9YCZ2_9PSEU</name>
<dbReference type="Gene3D" id="1.50.10.10">
    <property type="match status" value="1"/>
</dbReference>
<keyword evidence="5" id="KW-1185">Reference proteome</keyword>
<dbReference type="PANTHER" id="PTHR36845:SF1">
    <property type="entry name" value="HYDROLASE, PUTATIVE (AFU_ORTHOLOGUE AFUA_7G05090)-RELATED"/>
    <property type="match status" value="1"/>
</dbReference>
<dbReference type="Proteomes" id="UP001595947">
    <property type="component" value="Unassembled WGS sequence"/>
</dbReference>
<accession>A0ABV9YCZ2</accession>
<dbReference type="InterPro" id="IPR010905">
    <property type="entry name" value="Glyco_hydro_88"/>
</dbReference>
<feature type="compositionally biased region" description="Low complexity" evidence="3">
    <location>
        <begin position="415"/>
        <end position="428"/>
    </location>
</feature>
<dbReference type="InterPro" id="IPR052369">
    <property type="entry name" value="UG_Glycosaminoglycan_Hydrolase"/>
</dbReference>
<keyword evidence="1 4" id="KW-0378">Hydrolase</keyword>
<dbReference type="EMBL" id="JBHSIV010000001">
    <property type="protein sequence ID" value="MFC5060630.1"/>
    <property type="molecule type" value="Genomic_DNA"/>
</dbReference>
<dbReference type="Pfam" id="PF08310">
    <property type="entry name" value="LGFP"/>
    <property type="match status" value="4"/>
</dbReference>
<feature type="compositionally biased region" description="Low complexity" evidence="3">
    <location>
        <begin position="453"/>
        <end position="467"/>
    </location>
</feature>
<dbReference type="SUPFAM" id="SSF48208">
    <property type="entry name" value="Six-hairpin glycosidases"/>
    <property type="match status" value="1"/>
</dbReference>
<proteinExistence type="inferred from homology"/>
<organism evidence="4 5">
    <name type="scientific">Actinomycetospora atypica</name>
    <dbReference type="NCBI Taxonomy" id="1290095"/>
    <lineage>
        <taxon>Bacteria</taxon>
        <taxon>Bacillati</taxon>
        <taxon>Actinomycetota</taxon>
        <taxon>Actinomycetes</taxon>
        <taxon>Pseudonocardiales</taxon>
        <taxon>Pseudonocardiaceae</taxon>
        <taxon>Actinomycetospora</taxon>
    </lineage>
</organism>
<sequence length="685" mass="72495">MRGTFVGDARPDGRARRWAAVAALAVVAVLMSFVQVLTAPPARAAELPADTIRKDLAFADARLAATAGRLATTAYPVRTGANGVWTTAGASDWTSGFFPGALWQVYDRTKDPVAKQRAEAWQAGVESNKTDDTSHDVGFQIFNTFGKDAVLTGDATAKAVVMTAARTLATRYNPTVGAIRSWDARTDTTKYQVIMDNMMNLEMLFWASANGGDASWRTIATTHARTTARDFFRTDGGSWHVVNYDQKTGRVASKYTHQGYSNDSTWSRGEAWAVHGFTTAYRYTNDAAFLTTARTSADYFLSHLPADKVPYWDFSLPSTTGQPRDTSAAAIAASGLVELSGLETDAARKARYLDGARDILAALSTPAYLADGTTNQAVLLHGTQNKPSGSADTGIMFGDYYFIEALQRYAAATGVSTAPTTPTTTTTTAPPPPTTTVPPVTTTTVAPPPTTTVPPTTTTTTAAPAADPVTAYHQQLGGTSSYLGAPKGAVYDVPGGRAQDYAGGSIYWSSATGAHAVRGTILARYKALGGPGGVLKFPTTDEFVTGDGRGRGTNFSVAAGGGLYWNPTTNAAYGLLGAVRDKWIALGETRSVLGQPTKDITATADGAGRYATFAGNGSIYWSTATGAHTIFGAIRTKWVQLGAERSSLGYPTTDEYAVTGGKRNDFVRGTIVWNSARNTTTVTQR</sequence>
<protein>
    <submittedName>
        <fullName evidence="4">Glycoside hydrolase family 88 protein</fullName>
    </submittedName>
</protein>
<evidence type="ECO:0000256" key="3">
    <source>
        <dbReference type="SAM" id="MobiDB-lite"/>
    </source>
</evidence>
<reference evidence="5" key="1">
    <citation type="journal article" date="2019" name="Int. J. Syst. Evol. Microbiol.">
        <title>The Global Catalogue of Microorganisms (GCM) 10K type strain sequencing project: providing services to taxonomists for standard genome sequencing and annotation.</title>
        <authorList>
            <consortium name="The Broad Institute Genomics Platform"/>
            <consortium name="The Broad Institute Genome Sequencing Center for Infectious Disease"/>
            <person name="Wu L."/>
            <person name="Ma J."/>
        </authorList>
    </citation>
    <scope>NUCLEOTIDE SEQUENCE [LARGE SCALE GENOMIC DNA]</scope>
    <source>
        <strain evidence="5">CGMCC 4.7093</strain>
    </source>
</reference>
<dbReference type="GO" id="GO:0016787">
    <property type="term" value="F:hydrolase activity"/>
    <property type="evidence" value="ECO:0007669"/>
    <property type="project" value="UniProtKB-KW"/>
</dbReference>
<evidence type="ECO:0000313" key="4">
    <source>
        <dbReference type="EMBL" id="MFC5060630.1"/>
    </source>
</evidence>
<comment type="caution">
    <text evidence="4">The sequence shown here is derived from an EMBL/GenBank/DDBJ whole genome shotgun (WGS) entry which is preliminary data.</text>
</comment>
<dbReference type="InterPro" id="IPR012341">
    <property type="entry name" value="6hp_glycosidase-like_sf"/>
</dbReference>
<dbReference type="InterPro" id="IPR013207">
    <property type="entry name" value="LGFP"/>
</dbReference>
<evidence type="ECO:0000256" key="2">
    <source>
        <dbReference type="ARBA" id="ARBA00038358"/>
    </source>
</evidence>
<gene>
    <name evidence="4" type="ORF">ACFPBZ_00275</name>
</gene>
<evidence type="ECO:0000256" key="1">
    <source>
        <dbReference type="ARBA" id="ARBA00022801"/>
    </source>
</evidence>